<reference evidence="3" key="1">
    <citation type="submission" date="2020-08" db="EMBL/GenBank/DDBJ databases">
        <title>Genome sequencing and assembly of the red palm weevil Rhynchophorus ferrugineus.</title>
        <authorList>
            <person name="Dias G.B."/>
            <person name="Bergman C.M."/>
            <person name="Manee M."/>
        </authorList>
    </citation>
    <scope>NUCLEOTIDE SEQUENCE</scope>
    <source>
        <strain evidence="3">AA-2017</strain>
        <tissue evidence="3">Whole larva</tissue>
    </source>
</reference>
<feature type="region of interest" description="Disordered" evidence="1">
    <location>
        <begin position="127"/>
        <end position="152"/>
    </location>
</feature>
<gene>
    <name evidence="3" type="ORF">GWI33_016867</name>
</gene>
<keyword evidence="2" id="KW-0472">Membrane</keyword>
<evidence type="ECO:0000313" key="3">
    <source>
        <dbReference type="EMBL" id="KAF7270178.1"/>
    </source>
</evidence>
<protein>
    <submittedName>
        <fullName evidence="3">Uncharacterized protein</fullName>
    </submittedName>
</protein>
<organism evidence="3 4">
    <name type="scientific">Rhynchophorus ferrugineus</name>
    <name type="common">Red palm weevil</name>
    <name type="synonym">Curculio ferrugineus</name>
    <dbReference type="NCBI Taxonomy" id="354439"/>
    <lineage>
        <taxon>Eukaryota</taxon>
        <taxon>Metazoa</taxon>
        <taxon>Ecdysozoa</taxon>
        <taxon>Arthropoda</taxon>
        <taxon>Hexapoda</taxon>
        <taxon>Insecta</taxon>
        <taxon>Pterygota</taxon>
        <taxon>Neoptera</taxon>
        <taxon>Endopterygota</taxon>
        <taxon>Coleoptera</taxon>
        <taxon>Polyphaga</taxon>
        <taxon>Cucujiformia</taxon>
        <taxon>Curculionidae</taxon>
        <taxon>Dryophthorinae</taxon>
        <taxon>Rhynchophorus</taxon>
    </lineage>
</organism>
<accession>A0A834M4K0</accession>
<feature type="transmembrane region" description="Helical" evidence="2">
    <location>
        <begin position="57"/>
        <end position="76"/>
    </location>
</feature>
<comment type="caution">
    <text evidence="3">The sequence shown here is derived from an EMBL/GenBank/DDBJ whole genome shotgun (WGS) entry which is preliminary data.</text>
</comment>
<keyword evidence="2" id="KW-1133">Transmembrane helix</keyword>
<evidence type="ECO:0000256" key="1">
    <source>
        <dbReference type="SAM" id="MobiDB-lite"/>
    </source>
</evidence>
<sequence>MLSAPEKSQTTKRDEYNKHFQSVPGLMMHVPGVKCDSFVSNVQPLRLNCLYRGNAHAWSWLLFLVFAIMPSGLMLFRSRFLDCSVQAAEKLLGKRERVNSENLRRSPARKCTGTNALSTLHYFHSSAKKQTPNPSESDSVQNASPSSLPLRSTVKTGTFRPYRPTFYCGFLFLHSSRPRKPSGSVPSSSTLISFEAGLAKKS</sequence>
<keyword evidence="4" id="KW-1185">Reference proteome</keyword>
<keyword evidence="2" id="KW-0812">Transmembrane</keyword>
<dbReference type="AlphaFoldDB" id="A0A834M4K0"/>
<evidence type="ECO:0000256" key="2">
    <source>
        <dbReference type="SAM" id="Phobius"/>
    </source>
</evidence>
<evidence type="ECO:0000313" key="4">
    <source>
        <dbReference type="Proteomes" id="UP000625711"/>
    </source>
</evidence>
<dbReference type="Proteomes" id="UP000625711">
    <property type="component" value="Unassembled WGS sequence"/>
</dbReference>
<feature type="compositionally biased region" description="Polar residues" evidence="1">
    <location>
        <begin position="128"/>
        <end position="152"/>
    </location>
</feature>
<proteinExistence type="predicted"/>
<name>A0A834M4K0_RHYFE</name>
<dbReference type="EMBL" id="JAACXV010014127">
    <property type="protein sequence ID" value="KAF7270178.1"/>
    <property type="molecule type" value="Genomic_DNA"/>
</dbReference>